<dbReference type="EMBL" id="FNKX01000003">
    <property type="protein sequence ID" value="SDR59102.1"/>
    <property type="molecule type" value="Genomic_DNA"/>
</dbReference>
<name>A0A1H1KAL3_9BURK</name>
<gene>
    <name evidence="1" type="ORF">SAMN05445850_6742</name>
</gene>
<sequence length="88" mass="9823">MTPETPGQLKATGHQITVRARRGCMRVAAVWQVLMPVADAIEDVRITSNRKRDVEDMTIAFADRLSGSLHTVLRQFETMPWVAAAELC</sequence>
<protein>
    <submittedName>
        <fullName evidence="1">Uncharacterized protein</fullName>
    </submittedName>
</protein>
<dbReference type="STRING" id="157910.SAMN05445850_6742"/>
<evidence type="ECO:0000313" key="1">
    <source>
        <dbReference type="EMBL" id="SDR59102.1"/>
    </source>
</evidence>
<keyword evidence="2" id="KW-1185">Reference proteome</keyword>
<accession>A0A1H1KAL3</accession>
<dbReference type="Proteomes" id="UP000199365">
    <property type="component" value="Unassembled WGS sequence"/>
</dbReference>
<reference evidence="2" key="1">
    <citation type="submission" date="2016-10" db="EMBL/GenBank/DDBJ databases">
        <authorList>
            <person name="Varghese N."/>
            <person name="Submissions S."/>
        </authorList>
    </citation>
    <scope>NUCLEOTIDE SEQUENCE [LARGE SCALE GENOMIC DNA]</scope>
    <source>
        <strain evidence="2">DUS833</strain>
    </source>
</reference>
<proteinExistence type="predicted"/>
<dbReference type="AlphaFoldDB" id="A0A1H1KAL3"/>
<organism evidence="1 2">
    <name type="scientific">Paraburkholderia tuberum</name>
    <dbReference type="NCBI Taxonomy" id="157910"/>
    <lineage>
        <taxon>Bacteria</taxon>
        <taxon>Pseudomonadati</taxon>
        <taxon>Pseudomonadota</taxon>
        <taxon>Betaproteobacteria</taxon>
        <taxon>Burkholderiales</taxon>
        <taxon>Burkholderiaceae</taxon>
        <taxon>Paraburkholderia</taxon>
    </lineage>
</organism>
<evidence type="ECO:0000313" key="2">
    <source>
        <dbReference type="Proteomes" id="UP000199365"/>
    </source>
</evidence>